<evidence type="ECO:0000313" key="3">
    <source>
        <dbReference type="EMBL" id="QRG05946.1"/>
    </source>
</evidence>
<evidence type="ECO:0000313" key="4">
    <source>
        <dbReference type="Proteomes" id="UP000596427"/>
    </source>
</evidence>
<sequence>MPAEGPAVARLAADHAAGTRTARATVAEALRRAHAVQPALNPFAVIDEAGALAAADALDARIASGERIGPLAGVPVSVKDILDCAGLPTRWGSPLFADAPPAQVDITAVARLKAAGAVVVGKTTTTEFAHAPLGFSPLMGMTRNPFNPALTCGGSSSGAGVTVAMGVTPVTLATDAGCSTRLPAAATGVYGFKPTLGLVPHERVPDGFGSFIHLGLLARHVADIAATLPVVAGPVAADPWSLKAPPAPAPEGSPLAGRRVVMWMRTGNRKVAAEVEAATRRAASVLEVLGATVTEEAYGFAHPDPIWTTLQQTNWAMRFSATPDTEMARLSPTLQTGIAAARGYSALDLQRAQVARTLLFRQVQGVMGRADFILTPCVSAPMVAADFDLAGPLAVDGEEVGLLRAEWTTALSLFDLTGHPAIALPAGVADNGGPLGVQLVAGWGADAHLLAAAAAFEAALPPPVCPGAFAPL</sequence>
<dbReference type="InterPro" id="IPR023631">
    <property type="entry name" value="Amidase_dom"/>
</dbReference>
<dbReference type="PANTHER" id="PTHR11895:SF7">
    <property type="entry name" value="GLUTAMYL-TRNA(GLN) AMIDOTRANSFERASE SUBUNIT A, MITOCHONDRIAL"/>
    <property type="match status" value="1"/>
</dbReference>
<keyword evidence="4" id="KW-1185">Reference proteome</keyword>
<feature type="domain" description="Amidase" evidence="2">
    <location>
        <begin position="25"/>
        <end position="450"/>
    </location>
</feature>
<dbReference type="PANTHER" id="PTHR11895">
    <property type="entry name" value="TRANSAMIDASE"/>
    <property type="match status" value="1"/>
</dbReference>
<dbReference type="GO" id="GO:0003824">
    <property type="term" value="F:catalytic activity"/>
    <property type="evidence" value="ECO:0007669"/>
    <property type="project" value="InterPro"/>
</dbReference>
<organism evidence="3 4">
    <name type="scientific">Xanthobacter dioxanivorans</name>
    <dbReference type="NCBI Taxonomy" id="2528964"/>
    <lineage>
        <taxon>Bacteria</taxon>
        <taxon>Pseudomonadati</taxon>
        <taxon>Pseudomonadota</taxon>
        <taxon>Alphaproteobacteria</taxon>
        <taxon>Hyphomicrobiales</taxon>
        <taxon>Xanthobacteraceae</taxon>
        <taxon>Xanthobacter</taxon>
    </lineage>
</organism>
<reference evidence="3 4" key="1">
    <citation type="submission" date="2020-10" db="EMBL/GenBank/DDBJ databases">
        <title>Degradation of 1,4-Dioxane by Xanthobacter sp. YN2, via a Novel Group-2 Soluble Di-Iron Monooxygenase.</title>
        <authorList>
            <person name="Ma F."/>
            <person name="Wang Y."/>
            <person name="Yang J."/>
            <person name="Guo H."/>
            <person name="Su D."/>
            <person name="Yu L."/>
        </authorList>
    </citation>
    <scope>NUCLEOTIDE SEQUENCE [LARGE SCALE GENOMIC DNA]</scope>
    <source>
        <strain evidence="3 4">YN2</strain>
    </source>
</reference>
<proteinExistence type="inferred from homology"/>
<dbReference type="AlphaFoldDB" id="A0A974PMD1"/>
<dbReference type="InterPro" id="IPR000120">
    <property type="entry name" value="Amidase"/>
</dbReference>
<evidence type="ECO:0000256" key="1">
    <source>
        <dbReference type="ARBA" id="ARBA00009199"/>
    </source>
</evidence>
<evidence type="ECO:0000259" key="2">
    <source>
        <dbReference type="Pfam" id="PF01425"/>
    </source>
</evidence>
<dbReference type="KEGG" id="xdi:EZH22_23455"/>
<protein>
    <submittedName>
        <fullName evidence="3">Amidase</fullName>
    </submittedName>
</protein>
<gene>
    <name evidence="3" type="ORF">EZH22_23455</name>
</gene>
<dbReference type="Pfam" id="PF01425">
    <property type="entry name" value="Amidase"/>
    <property type="match status" value="1"/>
</dbReference>
<dbReference type="Proteomes" id="UP000596427">
    <property type="component" value="Chromosome"/>
</dbReference>
<dbReference type="SUPFAM" id="SSF75304">
    <property type="entry name" value="Amidase signature (AS) enzymes"/>
    <property type="match status" value="1"/>
</dbReference>
<dbReference type="RefSeq" id="WP_203192818.1">
    <property type="nucleotide sequence ID" value="NZ_CP063362.1"/>
</dbReference>
<dbReference type="InterPro" id="IPR036928">
    <property type="entry name" value="AS_sf"/>
</dbReference>
<name>A0A974PMD1_9HYPH</name>
<accession>A0A974PMD1</accession>
<comment type="similarity">
    <text evidence="1">Belongs to the amidase family.</text>
</comment>
<dbReference type="EMBL" id="CP063362">
    <property type="protein sequence ID" value="QRG05946.1"/>
    <property type="molecule type" value="Genomic_DNA"/>
</dbReference>
<dbReference type="Gene3D" id="3.90.1300.10">
    <property type="entry name" value="Amidase signature (AS) domain"/>
    <property type="match status" value="1"/>
</dbReference>